<organism evidence="2 3">
    <name type="scientific">Stanieria cyanosphaera (strain ATCC 29371 / PCC 7437)</name>
    <dbReference type="NCBI Taxonomy" id="111780"/>
    <lineage>
        <taxon>Bacteria</taxon>
        <taxon>Bacillati</taxon>
        <taxon>Cyanobacteriota</taxon>
        <taxon>Cyanophyceae</taxon>
        <taxon>Pleurocapsales</taxon>
        <taxon>Dermocarpellaceae</taxon>
        <taxon>Stanieria</taxon>
    </lineage>
</organism>
<dbReference type="Pfam" id="PF00149">
    <property type="entry name" value="Metallophos"/>
    <property type="match status" value="1"/>
</dbReference>
<feature type="domain" description="Calcineurin-like phosphoesterase" evidence="1">
    <location>
        <begin position="22"/>
        <end position="237"/>
    </location>
</feature>
<keyword evidence="3" id="KW-1185">Reference proteome</keyword>
<dbReference type="EMBL" id="CP003653">
    <property type="protein sequence ID" value="AFZ36867.1"/>
    <property type="molecule type" value="Genomic_DNA"/>
</dbReference>
<dbReference type="KEGG" id="scs:Sta7437_3361"/>
<name>K9XYW7_STAC7</name>
<dbReference type="PANTHER" id="PTHR35769">
    <property type="entry name" value="CALCINEURIN-LIKE METALLO-PHOSPHOESTERASE SUPERFAMILY PROTEIN"/>
    <property type="match status" value="1"/>
</dbReference>
<dbReference type="HOGENOM" id="CLU_053780_0_0_3"/>
<dbReference type="AlphaFoldDB" id="K9XYW7"/>
<dbReference type="InterPro" id="IPR029052">
    <property type="entry name" value="Metallo-depent_PP-like"/>
</dbReference>
<sequence length="310" mass="35014">MSQNGKIFNLIMTKATNQTEPLKIAIVGDVHDQWEAADEQALQHLGVDLVLFVGDFGNESIEIVRQIAAINIPKAVILGNHDCWYTASPWGRAKAPYDRSKENRVQQQLDLLGETHVGFAKLDLPQFQLSIVGSRPFSWGGGEWKNKDFYRDRYQVKNFAESTTRIVAAAQATAYDTVIMIGHNGPTGLGDLPEDMCGRDWQPLGGDHGDPDFTDAIEKIRMMGKSIPLVTFGHMHHRLRHRKDRVRTIINESPEGTIYLNSACVPRIKHTDNDSYRSFSLVHLQHHQVTQASLIWVDQTFKVISEEIIF</sequence>
<dbReference type="Gene3D" id="3.60.21.10">
    <property type="match status" value="1"/>
</dbReference>
<proteinExistence type="predicted"/>
<evidence type="ECO:0000259" key="1">
    <source>
        <dbReference type="Pfam" id="PF00149"/>
    </source>
</evidence>
<dbReference type="Proteomes" id="UP000010473">
    <property type="component" value="Chromosome"/>
</dbReference>
<evidence type="ECO:0000313" key="2">
    <source>
        <dbReference type="EMBL" id="AFZ36867.1"/>
    </source>
</evidence>
<dbReference type="PANTHER" id="PTHR35769:SF2">
    <property type="entry name" value="CALCINEURIN-LIKE METALLO-PHOSPHOESTERASE SUPERFAMILY PROTEIN"/>
    <property type="match status" value="1"/>
</dbReference>
<dbReference type="SUPFAM" id="SSF56300">
    <property type="entry name" value="Metallo-dependent phosphatases"/>
    <property type="match status" value="1"/>
</dbReference>
<gene>
    <name evidence="2" type="ordered locus">Sta7437_3361</name>
</gene>
<dbReference type="PATRIC" id="fig|111780.3.peg.3484"/>
<protein>
    <submittedName>
        <fullName evidence="2">Metallophosphoesterase</fullName>
    </submittedName>
</protein>
<accession>K9XYW7</accession>
<dbReference type="InterPro" id="IPR004843">
    <property type="entry name" value="Calcineurin-like_PHP"/>
</dbReference>
<dbReference type="GO" id="GO:0016787">
    <property type="term" value="F:hydrolase activity"/>
    <property type="evidence" value="ECO:0007669"/>
    <property type="project" value="InterPro"/>
</dbReference>
<reference evidence="3" key="1">
    <citation type="journal article" date="2013" name="Proc. Natl. Acad. Sci. U.S.A.">
        <title>Improving the coverage of the cyanobacterial phylum using diversity-driven genome sequencing.</title>
        <authorList>
            <person name="Shih P.M."/>
            <person name="Wu D."/>
            <person name="Latifi A."/>
            <person name="Axen S.D."/>
            <person name="Fewer D.P."/>
            <person name="Talla E."/>
            <person name="Calteau A."/>
            <person name="Cai F."/>
            <person name="Tandeau de Marsac N."/>
            <person name="Rippka R."/>
            <person name="Herdman M."/>
            <person name="Sivonen K."/>
            <person name="Coursin T."/>
            <person name="Laurent T."/>
            <person name="Goodwin L."/>
            <person name="Nolan M."/>
            <person name="Davenport K.W."/>
            <person name="Han C.S."/>
            <person name="Rubin E.M."/>
            <person name="Eisen J.A."/>
            <person name="Woyke T."/>
            <person name="Gugger M."/>
            <person name="Kerfeld C.A."/>
        </authorList>
    </citation>
    <scope>NUCLEOTIDE SEQUENCE [LARGE SCALE GENOMIC DNA]</scope>
    <source>
        <strain evidence="3">ATCC 29371 / PCC 7437</strain>
    </source>
</reference>
<dbReference type="STRING" id="111780.Sta7437_3361"/>
<dbReference type="NCBIfam" id="TIGR04168">
    <property type="entry name" value="TIGR04168 family protein"/>
    <property type="match status" value="1"/>
</dbReference>
<dbReference type="CDD" id="cd07397">
    <property type="entry name" value="MPP_NostocDevT-like"/>
    <property type="match status" value="1"/>
</dbReference>
<evidence type="ECO:0000313" key="3">
    <source>
        <dbReference type="Proteomes" id="UP000010473"/>
    </source>
</evidence>
<dbReference type="InterPro" id="IPR027629">
    <property type="entry name" value="DevT-like"/>
</dbReference>
<dbReference type="eggNOG" id="COG1409">
    <property type="taxonomic scope" value="Bacteria"/>
</dbReference>